<sequence length="65" mass="8004">MQKFYFCKCENFIFASAKILFLQVRKFYFCKCENFIFIFPRKTQENFCPGIYITKKYNEEVKISK</sequence>
<proteinExistence type="predicted"/>
<gene>
    <name evidence="1" type="ORF">dnm_079220</name>
</gene>
<protein>
    <submittedName>
        <fullName evidence="1">Uncharacterized protein</fullName>
    </submittedName>
</protein>
<dbReference type="EMBL" id="CP061800">
    <property type="protein sequence ID" value="QTA91848.1"/>
    <property type="molecule type" value="Genomic_DNA"/>
</dbReference>
<accession>A0A975BV44</accession>
<organism evidence="1 2">
    <name type="scientific">Desulfonema magnum</name>
    <dbReference type="NCBI Taxonomy" id="45655"/>
    <lineage>
        <taxon>Bacteria</taxon>
        <taxon>Pseudomonadati</taxon>
        <taxon>Thermodesulfobacteriota</taxon>
        <taxon>Desulfobacteria</taxon>
        <taxon>Desulfobacterales</taxon>
        <taxon>Desulfococcaceae</taxon>
        <taxon>Desulfonema</taxon>
    </lineage>
</organism>
<name>A0A975BV44_9BACT</name>
<keyword evidence="2" id="KW-1185">Reference proteome</keyword>
<evidence type="ECO:0000313" key="1">
    <source>
        <dbReference type="EMBL" id="QTA91848.1"/>
    </source>
</evidence>
<dbReference type="Proteomes" id="UP000663722">
    <property type="component" value="Chromosome"/>
</dbReference>
<evidence type="ECO:0000313" key="2">
    <source>
        <dbReference type="Proteomes" id="UP000663722"/>
    </source>
</evidence>
<dbReference type="AlphaFoldDB" id="A0A975BV44"/>
<reference evidence="1" key="1">
    <citation type="journal article" date="2021" name="Microb. Physiol.">
        <title>Proteogenomic Insights into the Physiology of Marine, Sulfate-Reducing, Filamentous Desulfonema limicola and Desulfonema magnum.</title>
        <authorList>
            <person name="Schnaars V."/>
            <person name="Wohlbrand L."/>
            <person name="Scheve S."/>
            <person name="Hinrichs C."/>
            <person name="Reinhardt R."/>
            <person name="Rabus R."/>
        </authorList>
    </citation>
    <scope>NUCLEOTIDE SEQUENCE</scope>
    <source>
        <strain evidence="1">4be13</strain>
    </source>
</reference>
<dbReference type="KEGG" id="dmm:dnm_079220"/>